<evidence type="ECO:0000313" key="2">
    <source>
        <dbReference type="Proteomes" id="UP000297861"/>
    </source>
</evidence>
<evidence type="ECO:0000313" key="1">
    <source>
        <dbReference type="EMBL" id="TFD92778.1"/>
    </source>
</evidence>
<comment type="caution">
    <text evidence="1">The sequence shown here is derived from an EMBL/GenBank/DDBJ whole genome shotgun (WGS) entry which is preliminary data.</text>
</comment>
<proteinExistence type="predicted"/>
<dbReference type="OrthoDB" id="1041533at2"/>
<dbReference type="RefSeq" id="WP_134437465.1">
    <property type="nucleotide sequence ID" value="NZ_SOML01000016.1"/>
</dbReference>
<gene>
    <name evidence="1" type="ORF">E2605_18205</name>
</gene>
<organism evidence="1 2">
    <name type="scientific">Dysgonomonas capnocytophagoides</name>
    <dbReference type="NCBI Taxonomy" id="45254"/>
    <lineage>
        <taxon>Bacteria</taxon>
        <taxon>Pseudomonadati</taxon>
        <taxon>Bacteroidota</taxon>
        <taxon>Bacteroidia</taxon>
        <taxon>Bacteroidales</taxon>
        <taxon>Dysgonomonadaceae</taxon>
        <taxon>Dysgonomonas</taxon>
    </lineage>
</organism>
<dbReference type="AlphaFoldDB" id="A0A4Y8KV49"/>
<accession>A0A4Y8KV49</accession>
<dbReference type="Proteomes" id="UP000297861">
    <property type="component" value="Unassembled WGS sequence"/>
</dbReference>
<protein>
    <submittedName>
        <fullName evidence="1">Uncharacterized protein</fullName>
    </submittedName>
</protein>
<sequence length="142" mass="15970">MVQAKIKQIVQSIDGLTYFFGNWTQANYVLDLSEVALPVCVNVLPVSGDLYNKNGNFRDHPSCLIAFLDLADLDFEGEENEITVERMKEYAKKFIVAVNESGLFQPISETIPYSVVYDMLDQNLTGITIQVQLKELIGDCVK</sequence>
<keyword evidence="2" id="KW-1185">Reference proteome</keyword>
<name>A0A4Y8KV49_9BACT</name>
<dbReference type="EMBL" id="SOML01000016">
    <property type="protein sequence ID" value="TFD92778.1"/>
    <property type="molecule type" value="Genomic_DNA"/>
</dbReference>
<reference evidence="1 2" key="1">
    <citation type="submission" date="2019-03" db="EMBL/GenBank/DDBJ databases">
        <title>San Antonio Military Medical Center submission to MRSN (WRAIR), pending publication.</title>
        <authorList>
            <person name="Blyth D.M."/>
            <person name="Mccarthy S.L."/>
            <person name="Schall S.E."/>
            <person name="Stam J.A."/>
            <person name="Ong A.C."/>
            <person name="Mcgann P.T."/>
        </authorList>
    </citation>
    <scope>NUCLEOTIDE SEQUENCE [LARGE SCALE GENOMIC DNA]</scope>
    <source>
        <strain evidence="1 2">MRSN571793</strain>
    </source>
</reference>